<dbReference type="AlphaFoldDB" id="A0A4R7BAR3"/>
<dbReference type="OrthoDB" id="9179862at2"/>
<reference evidence="1 2" key="1">
    <citation type="submission" date="2019-03" db="EMBL/GenBank/DDBJ databases">
        <title>Genomic Encyclopedia of Type Strains, Phase III (KMG-III): the genomes of soil and plant-associated and newly described type strains.</title>
        <authorList>
            <person name="Whitman W."/>
        </authorList>
    </citation>
    <scope>NUCLEOTIDE SEQUENCE [LARGE SCALE GENOMIC DNA]</scope>
    <source>
        <strain evidence="1 2">CECT 8976</strain>
    </source>
</reference>
<keyword evidence="2" id="KW-1185">Reference proteome</keyword>
<dbReference type="SUPFAM" id="SSF53448">
    <property type="entry name" value="Nucleotide-diphospho-sugar transferases"/>
    <property type="match status" value="1"/>
</dbReference>
<sequence length="457" mass="52595">MNNDQLILFSAVFASDEALAWLRAVLQGPLAEKYRFAVLCAEAGRGALEDVGVPLFTAQDRGSIRAQLKAIAPAIVQSLSEEDHRAAAYHIFSHPYFVLATHLRTDEAIPRSWMNHLVYNKLTDINLVLDRAIKANIEQQGCLGLRSPVVLTQEQLGEESLVSMLDHAYSSLLTPARLDVNGNIKKDYSDFRLAYITHFYCNQKDISAVTRLLERYAEYPPEIRARVHFVIVDDGSPIEYRVPDLPLNITWLKIDQDIRWNQPGARNLGAVYARADTILLADLDHEVPLESMRRLVELPSCGKRLYKMWRKNEKGEYIKGHPNLFVMSRGRFMECHGYDEELAGHYGSDDYRFVKYQKARGSFQKYLPKRIWCFERQDIDRQKSYHSLVRDLSFNSAADSRKRHELANVGQGYGHSRMFLNFTWTMLADRQLDLPIARPSGRGWKYASLLRQILPRF</sequence>
<dbReference type="Gene3D" id="3.90.550.10">
    <property type="entry name" value="Spore Coat Polysaccharide Biosynthesis Protein SpsA, Chain A"/>
    <property type="match status" value="1"/>
</dbReference>
<proteinExistence type="predicted"/>
<name>A0A4R7BAR3_9NEIS</name>
<organism evidence="1 2">
    <name type="scientific">Paludibacterium purpuratum</name>
    <dbReference type="NCBI Taxonomy" id="1144873"/>
    <lineage>
        <taxon>Bacteria</taxon>
        <taxon>Pseudomonadati</taxon>
        <taxon>Pseudomonadota</taxon>
        <taxon>Betaproteobacteria</taxon>
        <taxon>Neisseriales</taxon>
        <taxon>Chromobacteriaceae</taxon>
        <taxon>Paludibacterium</taxon>
    </lineage>
</organism>
<evidence type="ECO:0000313" key="1">
    <source>
        <dbReference type="EMBL" id="TDR80766.1"/>
    </source>
</evidence>
<comment type="caution">
    <text evidence="1">The sequence shown here is derived from an EMBL/GenBank/DDBJ whole genome shotgun (WGS) entry which is preliminary data.</text>
</comment>
<accession>A0A4R7BAR3</accession>
<evidence type="ECO:0008006" key="3">
    <source>
        <dbReference type="Google" id="ProtNLM"/>
    </source>
</evidence>
<dbReference type="InterPro" id="IPR029044">
    <property type="entry name" value="Nucleotide-diphossugar_trans"/>
</dbReference>
<dbReference type="CDD" id="cd00761">
    <property type="entry name" value="Glyco_tranf_GTA_type"/>
    <property type="match status" value="1"/>
</dbReference>
<dbReference type="Proteomes" id="UP000295611">
    <property type="component" value="Unassembled WGS sequence"/>
</dbReference>
<dbReference type="EMBL" id="SNZP01000004">
    <property type="protein sequence ID" value="TDR80766.1"/>
    <property type="molecule type" value="Genomic_DNA"/>
</dbReference>
<evidence type="ECO:0000313" key="2">
    <source>
        <dbReference type="Proteomes" id="UP000295611"/>
    </source>
</evidence>
<dbReference type="RefSeq" id="WP_133679431.1">
    <property type="nucleotide sequence ID" value="NZ_SNZP01000004.1"/>
</dbReference>
<protein>
    <recommendedName>
        <fullName evidence="3">Glycosyl transferase family 2</fullName>
    </recommendedName>
</protein>
<gene>
    <name evidence="1" type="ORF">DFP86_104266</name>
</gene>